<name>A0A0C9Y738_9AGAR</name>
<dbReference type="HOGENOM" id="CLU_2347026_0_0_1"/>
<gene>
    <name evidence="1" type="ORF">K443DRAFT_3524</name>
</gene>
<organism evidence="1 2">
    <name type="scientific">Laccaria amethystina LaAM-08-1</name>
    <dbReference type="NCBI Taxonomy" id="1095629"/>
    <lineage>
        <taxon>Eukaryota</taxon>
        <taxon>Fungi</taxon>
        <taxon>Dikarya</taxon>
        <taxon>Basidiomycota</taxon>
        <taxon>Agaricomycotina</taxon>
        <taxon>Agaricomycetes</taxon>
        <taxon>Agaricomycetidae</taxon>
        <taxon>Agaricales</taxon>
        <taxon>Agaricineae</taxon>
        <taxon>Hydnangiaceae</taxon>
        <taxon>Laccaria</taxon>
    </lineage>
</organism>
<dbReference type="EMBL" id="KN838556">
    <property type="protein sequence ID" value="KIK05992.1"/>
    <property type="molecule type" value="Genomic_DNA"/>
</dbReference>
<proteinExistence type="predicted"/>
<protein>
    <submittedName>
        <fullName evidence="1">Uncharacterized protein</fullName>
    </submittedName>
</protein>
<reference evidence="2" key="2">
    <citation type="submission" date="2015-01" db="EMBL/GenBank/DDBJ databases">
        <title>Evolutionary Origins and Diversification of the Mycorrhizal Mutualists.</title>
        <authorList>
            <consortium name="DOE Joint Genome Institute"/>
            <consortium name="Mycorrhizal Genomics Consortium"/>
            <person name="Kohler A."/>
            <person name="Kuo A."/>
            <person name="Nagy L.G."/>
            <person name="Floudas D."/>
            <person name="Copeland A."/>
            <person name="Barry K.W."/>
            <person name="Cichocki N."/>
            <person name="Veneault-Fourrey C."/>
            <person name="LaButti K."/>
            <person name="Lindquist E.A."/>
            <person name="Lipzen A."/>
            <person name="Lundell T."/>
            <person name="Morin E."/>
            <person name="Murat C."/>
            <person name="Riley R."/>
            <person name="Ohm R."/>
            <person name="Sun H."/>
            <person name="Tunlid A."/>
            <person name="Henrissat B."/>
            <person name="Grigoriev I.V."/>
            <person name="Hibbett D.S."/>
            <person name="Martin F."/>
        </authorList>
    </citation>
    <scope>NUCLEOTIDE SEQUENCE [LARGE SCALE GENOMIC DNA]</scope>
    <source>
        <strain evidence="2">LaAM-08-1</strain>
    </source>
</reference>
<keyword evidence="2" id="KW-1185">Reference proteome</keyword>
<evidence type="ECO:0000313" key="1">
    <source>
        <dbReference type="EMBL" id="KIK05992.1"/>
    </source>
</evidence>
<evidence type="ECO:0000313" key="2">
    <source>
        <dbReference type="Proteomes" id="UP000054477"/>
    </source>
</evidence>
<reference evidence="1 2" key="1">
    <citation type="submission" date="2014-04" db="EMBL/GenBank/DDBJ databases">
        <authorList>
            <consortium name="DOE Joint Genome Institute"/>
            <person name="Kuo A."/>
            <person name="Kohler A."/>
            <person name="Nagy L.G."/>
            <person name="Floudas D."/>
            <person name="Copeland A."/>
            <person name="Barry K.W."/>
            <person name="Cichocki N."/>
            <person name="Veneault-Fourrey C."/>
            <person name="LaButti K."/>
            <person name="Lindquist E.A."/>
            <person name="Lipzen A."/>
            <person name="Lundell T."/>
            <person name="Morin E."/>
            <person name="Murat C."/>
            <person name="Sun H."/>
            <person name="Tunlid A."/>
            <person name="Henrissat B."/>
            <person name="Grigoriev I.V."/>
            <person name="Hibbett D.S."/>
            <person name="Martin F."/>
            <person name="Nordberg H.P."/>
            <person name="Cantor M.N."/>
            <person name="Hua S.X."/>
        </authorList>
    </citation>
    <scope>NUCLEOTIDE SEQUENCE [LARGE SCALE GENOMIC DNA]</scope>
    <source>
        <strain evidence="1 2">LaAM-08-1</strain>
    </source>
</reference>
<sequence>MASSEFLLFLPIATKFSSFLQDMLKGIGTLVSPTAGRSPTDIVKNIHFECTYHFWLKLNGKGALPILAVILPEGGVSNYTTTTNTTRKQPSCNSAAS</sequence>
<dbReference type="Proteomes" id="UP000054477">
    <property type="component" value="Unassembled WGS sequence"/>
</dbReference>
<dbReference type="AlphaFoldDB" id="A0A0C9Y738"/>
<accession>A0A0C9Y738</accession>